<dbReference type="GO" id="GO:1990782">
    <property type="term" value="F:protein tyrosine kinase binding"/>
    <property type="evidence" value="ECO:0007669"/>
    <property type="project" value="TreeGrafter"/>
</dbReference>
<keyword evidence="2" id="KW-0325">Glycoprotein</keyword>
<dbReference type="InterPro" id="IPR050831">
    <property type="entry name" value="CEA_cell_adhesion"/>
</dbReference>
<dbReference type="SUPFAM" id="SSF48726">
    <property type="entry name" value="Immunoglobulin"/>
    <property type="match status" value="2"/>
</dbReference>
<keyword evidence="5" id="KW-1133">Transmembrane helix</keyword>
<accession>A0A7E6CP01</accession>
<comment type="similarity">
    <text evidence="4">Belongs to the immunoglobulin superfamily. CEA family.</text>
</comment>
<keyword evidence="5" id="KW-0472">Membrane</keyword>
<feature type="transmembrane region" description="Helical" evidence="5">
    <location>
        <begin position="12"/>
        <end position="30"/>
    </location>
</feature>
<dbReference type="KEGG" id="pdic:118497657"/>
<gene>
    <name evidence="8" type="primary">LOC118497657</name>
</gene>
<dbReference type="GeneID" id="118497657"/>
<dbReference type="InParanoid" id="A0A7E6CP01"/>
<evidence type="ECO:0000256" key="4">
    <source>
        <dbReference type="ARBA" id="ARBA00038222"/>
    </source>
</evidence>
<dbReference type="InterPro" id="IPR007110">
    <property type="entry name" value="Ig-like_dom"/>
</dbReference>
<keyword evidence="1" id="KW-0732">Signal</keyword>
<keyword evidence="3" id="KW-0393">Immunoglobulin domain</keyword>
<dbReference type="InterPro" id="IPR013098">
    <property type="entry name" value="Ig_I-set"/>
</dbReference>
<dbReference type="Pfam" id="PF07679">
    <property type="entry name" value="I-set"/>
    <property type="match status" value="1"/>
</dbReference>
<evidence type="ECO:0000259" key="6">
    <source>
        <dbReference type="PROSITE" id="PS50835"/>
    </source>
</evidence>
<dbReference type="GO" id="GO:0009986">
    <property type="term" value="C:cell surface"/>
    <property type="evidence" value="ECO:0007669"/>
    <property type="project" value="TreeGrafter"/>
</dbReference>
<feature type="domain" description="Ig-like" evidence="6">
    <location>
        <begin position="145"/>
        <end position="221"/>
    </location>
</feature>
<name>A0A7E6CP01_9CHIR</name>
<evidence type="ECO:0000256" key="1">
    <source>
        <dbReference type="ARBA" id="ARBA00022729"/>
    </source>
</evidence>
<dbReference type="Gene3D" id="2.60.40.10">
    <property type="entry name" value="Immunoglobulins"/>
    <property type="match status" value="2"/>
</dbReference>
<evidence type="ECO:0000313" key="8">
    <source>
        <dbReference type="RefSeq" id="XP_035868675.1"/>
    </source>
</evidence>
<dbReference type="PROSITE" id="PS50835">
    <property type="entry name" value="IG_LIKE"/>
    <property type="match status" value="1"/>
</dbReference>
<keyword evidence="5" id="KW-0812">Transmembrane</keyword>
<dbReference type="OrthoDB" id="6353782at2759"/>
<dbReference type="GO" id="GO:0007165">
    <property type="term" value="P:signal transduction"/>
    <property type="evidence" value="ECO:0007669"/>
    <property type="project" value="TreeGrafter"/>
</dbReference>
<dbReference type="Pfam" id="PF07686">
    <property type="entry name" value="V-set"/>
    <property type="match status" value="1"/>
</dbReference>
<evidence type="ECO:0000256" key="3">
    <source>
        <dbReference type="ARBA" id="ARBA00023319"/>
    </source>
</evidence>
<dbReference type="PANTHER" id="PTHR44427">
    <property type="entry name" value="CARCINOEMBRYONIC ANTIGEN-RELATED CELL ADHESION MOLECULE 19"/>
    <property type="match status" value="1"/>
</dbReference>
<evidence type="ECO:0000256" key="5">
    <source>
        <dbReference type="SAM" id="Phobius"/>
    </source>
</evidence>
<dbReference type="AlphaFoldDB" id="A0A7E6CP01"/>
<dbReference type="InterPro" id="IPR003599">
    <property type="entry name" value="Ig_sub"/>
</dbReference>
<dbReference type="RefSeq" id="XP_035868675.1">
    <property type="nucleotide sequence ID" value="XM_036012782.1"/>
</dbReference>
<protein>
    <submittedName>
        <fullName evidence="8">Carcinoembryonic antigen-related cell adhesion molecule 21-like</fullName>
    </submittedName>
</protein>
<dbReference type="GO" id="GO:0005886">
    <property type="term" value="C:plasma membrane"/>
    <property type="evidence" value="ECO:0007669"/>
    <property type="project" value="TreeGrafter"/>
</dbReference>
<organism evidence="7 8">
    <name type="scientific">Phyllostomus discolor</name>
    <name type="common">pale spear-nosed bat</name>
    <dbReference type="NCBI Taxonomy" id="89673"/>
    <lineage>
        <taxon>Eukaryota</taxon>
        <taxon>Metazoa</taxon>
        <taxon>Chordata</taxon>
        <taxon>Craniata</taxon>
        <taxon>Vertebrata</taxon>
        <taxon>Euteleostomi</taxon>
        <taxon>Mammalia</taxon>
        <taxon>Eutheria</taxon>
        <taxon>Laurasiatheria</taxon>
        <taxon>Chiroptera</taxon>
        <taxon>Yangochiroptera</taxon>
        <taxon>Phyllostomidae</taxon>
        <taxon>Phyllostominae</taxon>
        <taxon>Phyllostomus</taxon>
    </lineage>
</organism>
<proteinExistence type="inferred from homology"/>
<reference evidence="8" key="1">
    <citation type="submission" date="2025-08" db="UniProtKB">
        <authorList>
            <consortium name="RefSeq"/>
        </authorList>
    </citation>
    <scope>IDENTIFICATION</scope>
    <source>
        <tissue evidence="8">Muscle</tissue>
    </source>
</reference>
<dbReference type="Proteomes" id="UP000504628">
    <property type="component" value="Chromosome 12"/>
</dbReference>
<keyword evidence="7" id="KW-1185">Reference proteome</keyword>
<dbReference type="InterPro" id="IPR013783">
    <property type="entry name" value="Ig-like_fold"/>
</dbReference>
<dbReference type="GO" id="GO:0002682">
    <property type="term" value="P:regulation of immune system process"/>
    <property type="evidence" value="ECO:0007669"/>
    <property type="project" value="TreeGrafter"/>
</dbReference>
<dbReference type="PANTHER" id="PTHR44427:SF1">
    <property type="entry name" value="CARCINOEMBRYONIC ANTIGEN-RELATED CELL ADHESION MOLECULE 1"/>
    <property type="match status" value="1"/>
</dbReference>
<dbReference type="InterPro" id="IPR013106">
    <property type="entry name" value="Ig_V-set"/>
</dbReference>
<evidence type="ECO:0000313" key="7">
    <source>
        <dbReference type="Proteomes" id="UP000504628"/>
    </source>
</evidence>
<sequence length="231" mass="25913">MKSPSVSTHRILVHWQGFLLVVSILTFWSLPTIAQLGIVSTCCTKGEDVVLRIRNKPPEAIAYVWYKGKGMDKNSVIAFFIKTLSFHLSGPENNGEKMITNDGSLLLKKVIMMDSGIYTVVAHFPDSKPEIGFGQLDVYEHLRVPMLIASSYGVRENEDDVDLTCYTNGLSVKWLFNGTDLKFTDRVKLKADGRRITLNPLKREDTGDYKCKASKAITSVESPPLELHVLY</sequence>
<dbReference type="SMART" id="SM00409">
    <property type="entry name" value="IG"/>
    <property type="match status" value="2"/>
</dbReference>
<dbReference type="InterPro" id="IPR036179">
    <property type="entry name" value="Ig-like_dom_sf"/>
</dbReference>
<evidence type="ECO:0000256" key="2">
    <source>
        <dbReference type="ARBA" id="ARBA00023180"/>
    </source>
</evidence>